<dbReference type="EMBL" id="QGKW02000007">
    <property type="protein sequence ID" value="KAF2617625.1"/>
    <property type="molecule type" value="Genomic_DNA"/>
</dbReference>
<evidence type="ECO:0000313" key="1">
    <source>
        <dbReference type="EMBL" id="KAF2617625.1"/>
    </source>
</evidence>
<sequence length="55" mass="6385">MVDESRRWFSSSIHLIGGSRRRFFSPVAPLRRLFSSLAPLDESRWLSSKNDGGYR</sequence>
<name>A0A8S9MCD2_BRACR</name>
<comment type="caution">
    <text evidence="1">The sequence shown here is derived from an EMBL/GenBank/DDBJ whole genome shotgun (WGS) entry which is preliminary data.</text>
</comment>
<organism evidence="1 2">
    <name type="scientific">Brassica cretica</name>
    <name type="common">Mustard</name>
    <dbReference type="NCBI Taxonomy" id="69181"/>
    <lineage>
        <taxon>Eukaryota</taxon>
        <taxon>Viridiplantae</taxon>
        <taxon>Streptophyta</taxon>
        <taxon>Embryophyta</taxon>
        <taxon>Tracheophyta</taxon>
        <taxon>Spermatophyta</taxon>
        <taxon>Magnoliopsida</taxon>
        <taxon>eudicotyledons</taxon>
        <taxon>Gunneridae</taxon>
        <taxon>Pentapetalae</taxon>
        <taxon>rosids</taxon>
        <taxon>malvids</taxon>
        <taxon>Brassicales</taxon>
        <taxon>Brassicaceae</taxon>
        <taxon>Brassiceae</taxon>
        <taxon>Brassica</taxon>
    </lineage>
</organism>
<dbReference type="Proteomes" id="UP000712281">
    <property type="component" value="Unassembled WGS sequence"/>
</dbReference>
<reference evidence="1" key="1">
    <citation type="submission" date="2019-12" db="EMBL/GenBank/DDBJ databases">
        <title>Genome sequencing and annotation of Brassica cretica.</title>
        <authorList>
            <person name="Studholme D.J."/>
            <person name="Sarris P.F."/>
        </authorList>
    </citation>
    <scope>NUCLEOTIDE SEQUENCE</scope>
    <source>
        <strain evidence="1">PFS-001/15</strain>
        <tissue evidence="1">Leaf</tissue>
    </source>
</reference>
<gene>
    <name evidence="1" type="ORF">F2Q68_00038357</name>
</gene>
<dbReference type="AlphaFoldDB" id="A0A8S9MCD2"/>
<accession>A0A8S9MCD2</accession>
<proteinExistence type="predicted"/>
<protein>
    <submittedName>
        <fullName evidence="1">Uncharacterized protein</fullName>
    </submittedName>
</protein>
<evidence type="ECO:0000313" key="2">
    <source>
        <dbReference type="Proteomes" id="UP000712281"/>
    </source>
</evidence>